<dbReference type="Pfam" id="PF00107">
    <property type="entry name" value="ADH_zinc_N"/>
    <property type="match status" value="1"/>
</dbReference>
<evidence type="ECO:0000256" key="6">
    <source>
        <dbReference type="SAM" id="MobiDB-lite"/>
    </source>
</evidence>
<dbReference type="Pfam" id="PF08240">
    <property type="entry name" value="ADH_N"/>
    <property type="match status" value="1"/>
</dbReference>
<evidence type="ECO:0000256" key="5">
    <source>
        <dbReference type="ARBA" id="ARBA00023002"/>
    </source>
</evidence>
<dbReference type="Gene3D" id="3.40.50.720">
    <property type="entry name" value="NAD(P)-binding Rossmann-like Domain"/>
    <property type="match status" value="1"/>
</dbReference>
<accession>A0A2G7FIJ6</accession>
<dbReference type="Gene3D" id="1.20.120.900">
    <property type="entry name" value="Pex19, mPTS binding domain"/>
    <property type="match status" value="1"/>
</dbReference>
<reference evidence="8 9" key="1">
    <citation type="submission" date="2017-05" db="EMBL/GenBank/DDBJ databases">
        <title>Genome sequence for an aflatoxigenic pathogen of Argentinian peanut, Aspergillus arachidicola.</title>
        <authorList>
            <person name="Moore G."/>
            <person name="Beltz S.B."/>
            <person name="Mack B.M."/>
        </authorList>
    </citation>
    <scope>NUCLEOTIDE SEQUENCE [LARGE SCALE GENOMIC DNA]</scope>
    <source>
        <strain evidence="8 9">CBS 117610</strain>
    </source>
</reference>
<feature type="compositionally biased region" description="Low complexity" evidence="6">
    <location>
        <begin position="461"/>
        <end position="473"/>
    </location>
</feature>
<dbReference type="Pfam" id="PF04614">
    <property type="entry name" value="Pex19"/>
    <property type="match status" value="1"/>
</dbReference>
<keyword evidence="4" id="KW-0862">Zinc</keyword>
<keyword evidence="8" id="KW-0675">Receptor</keyword>
<feature type="region of interest" description="Disordered" evidence="6">
    <location>
        <begin position="717"/>
        <end position="749"/>
    </location>
</feature>
<sequence length="749" mass="79997">MVPATMRAIQIQQYNEPYHISEVPIPKPKPHQVLVRIQAAGFCHTDLMALNNEFNTKLPFIGSHEPAGIIEEVGLEVTGFQRGDRVGCINFDSVCGKCADCKAGLPIYCDTPLMKGITTDGGWAEYMVADARFLVKLPDDMEFKVAAPLMCAGISIYGGIVRAEVPKGGSIGIVGIGGLGHLGTQIAKCMGYKVAAIDAKQSALDAVASYEHSPDALILATDTVEKSLEKIDGVISSDYSGLDATVLATDHPAAFELAAALTRKHGTMVLLGQPEKGITMSYQTVIYKNIKLVGSLVADTAQAQELVELFHRNRLHVEITEWTMEEAEQMRQCPLVGTSKGRLSSATHFPSSDHCFSPPPPPFGIMSTPSALPVNAGDPQPNDSAPATISAEDVKTATTSATPAPETPAQSADKPQAQPQQPKQAIDDDDDDDDESDLDELDDVLDDFSKPKPAPAPAPAPSASSQPATAPEANDFDEETFMKLLEKDMANMMGHAAKESGTSDDKGFEETINQGADAFTKQLEESGIPPGDFIKQLLADVMAEEEGGDATAKAAAAAPSTGSAGSSSGGAGAGAPPPESFNDAIQQTMNRMKESGDKATAAASEDDPNDLMAQLMKAVALNVDGEEEDGGFMNIVSSLMEQLSNKEMLYEPMKELNGKFGPWLLENKGNKKFTDEEWERFEKQATISSQIVAKFEEPGYTDEDPKCREYVWQKMQEMQAAGSPPEELVANPFGEENTGPGGMPDCPQQ</sequence>
<dbReference type="InterPro" id="IPR038322">
    <property type="entry name" value="Pex19_C_sf"/>
</dbReference>
<name>A0A2G7FIJ6_9EURO</name>
<dbReference type="PANTHER" id="PTHR42940">
    <property type="entry name" value="ALCOHOL DEHYDROGENASE 1-RELATED"/>
    <property type="match status" value="1"/>
</dbReference>
<dbReference type="STRING" id="656916.A0A2G7FIJ6"/>
<evidence type="ECO:0000313" key="8">
    <source>
        <dbReference type="EMBL" id="PIG80105.1"/>
    </source>
</evidence>
<organism evidence="8 9">
    <name type="scientific">Aspergillus arachidicola</name>
    <dbReference type="NCBI Taxonomy" id="656916"/>
    <lineage>
        <taxon>Eukaryota</taxon>
        <taxon>Fungi</taxon>
        <taxon>Dikarya</taxon>
        <taxon>Ascomycota</taxon>
        <taxon>Pezizomycotina</taxon>
        <taxon>Eurotiomycetes</taxon>
        <taxon>Eurotiomycetidae</taxon>
        <taxon>Eurotiales</taxon>
        <taxon>Aspergillaceae</taxon>
        <taxon>Aspergillus</taxon>
        <taxon>Aspergillus subgen. Circumdati</taxon>
    </lineage>
</organism>
<gene>
    <name evidence="8" type="ORF">AARAC_010670</name>
</gene>
<evidence type="ECO:0000256" key="3">
    <source>
        <dbReference type="ARBA" id="ARBA00022723"/>
    </source>
</evidence>
<feature type="compositionally biased region" description="Low complexity" evidence="6">
    <location>
        <begin position="549"/>
        <end position="566"/>
    </location>
</feature>
<dbReference type="CDD" id="cd08297">
    <property type="entry name" value="CAD3"/>
    <property type="match status" value="1"/>
</dbReference>
<dbReference type="InterPro" id="IPR020843">
    <property type="entry name" value="ER"/>
</dbReference>
<dbReference type="InterPro" id="IPR013149">
    <property type="entry name" value="ADH-like_C"/>
</dbReference>
<dbReference type="AlphaFoldDB" id="A0A2G7FIJ6"/>
<dbReference type="GO" id="GO:0005777">
    <property type="term" value="C:peroxisome"/>
    <property type="evidence" value="ECO:0007669"/>
    <property type="project" value="InterPro"/>
</dbReference>
<evidence type="ECO:0000259" key="7">
    <source>
        <dbReference type="SMART" id="SM00829"/>
    </source>
</evidence>
<dbReference type="SMART" id="SM00829">
    <property type="entry name" value="PKS_ER"/>
    <property type="match status" value="1"/>
</dbReference>
<feature type="compositionally biased region" description="Low complexity" evidence="6">
    <location>
        <begin position="396"/>
        <end position="424"/>
    </location>
</feature>
<dbReference type="SUPFAM" id="SSF50129">
    <property type="entry name" value="GroES-like"/>
    <property type="match status" value="1"/>
</dbReference>
<dbReference type="Proteomes" id="UP000231358">
    <property type="component" value="Unassembled WGS sequence"/>
</dbReference>
<feature type="domain" description="Enoyl reductase (ER)" evidence="7">
    <location>
        <begin position="13"/>
        <end position="348"/>
    </location>
</feature>
<keyword evidence="9" id="KW-1185">Reference proteome</keyword>
<feature type="region of interest" description="Disordered" evidence="6">
    <location>
        <begin position="343"/>
        <end position="479"/>
    </location>
</feature>
<dbReference type="InterPro" id="IPR006708">
    <property type="entry name" value="Pex19"/>
</dbReference>
<comment type="caution">
    <text evidence="8">The sequence shown here is derived from an EMBL/GenBank/DDBJ whole genome shotgun (WGS) entry which is preliminary data.</text>
</comment>
<evidence type="ECO:0000256" key="2">
    <source>
        <dbReference type="ARBA" id="ARBA00008072"/>
    </source>
</evidence>
<feature type="compositionally biased region" description="Acidic residues" evidence="6">
    <location>
        <begin position="427"/>
        <end position="446"/>
    </location>
</feature>
<comment type="cofactor">
    <cofactor evidence="1">
        <name>Zn(2+)</name>
        <dbReference type="ChEBI" id="CHEBI:29105"/>
    </cofactor>
</comment>
<comment type="similarity">
    <text evidence="2">Belongs to the zinc-containing alcohol dehydrogenase family.</text>
</comment>
<feature type="region of interest" description="Disordered" evidence="6">
    <location>
        <begin position="545"/>
        <end position="583"/>
    </location>
</feature>
<dbReference type="InterPro" id="IPR013154">
    <property type="entry name" value="ADH-like_N"/>
</dbReference>
<dbReference type="GO" id="GO:0046872">
    <property type="term" value="F:metal ion binding"/>
    <property type="evidence" value="ECO:0007669"/>
    <property type="project" value="UniProtKB-KW"/>
</dbReference>
<evidence type="ECO:0000313" key="9">
    <source>
        <dbReference type="Proteomes" id="UP000231358"/>
    </source>
</evidence>
<protein>
    <submittedName>
        <fullName evidence="8">Peroxisomal membrane protein receptor Pex19</fullName>
    </submittedName>
</protein>
<dbReference type="SUPFAM" id="SSF51735">
    <property type="entry name" value="NAD(P)-binding Rossmann-fold domains"/>
    <property type="match status" value="1"/>
</dbReference>
<keyword evidence="3" id="KW-0479">Metal-binding</keyword>
<dbReference type="Gene3D" id="3.90.180.10">
    <property type="entry name" value="Medium-chain alcohol dehydrogenases, catalytic domain"/>
    <property type="match status" value="1"/>
</dbReference>
<evidence type="ECO:0000256" key="1">
    <source>
        <dbReference type="ARBA" id="ARBA00001947"/>
    </source>
</evidence>
<evidence type="ECO:0000256" key="4">
    <source>
        <dbReference type="ARBA" id="ARBA00022833"/>
    </source>
</evidence>
<dbReference type="InterPro" id="IPR011032">
    <property type="entry name" value="GroES-like_sf"/>
</dbReference>
<dbReference type="GO" id="GO:0004022">
    <property type="term" value="F:alcohol dehydrogenase (NAD+) activity"/>
    <property type="evidence" value="ECO:0007669"/>
    <property type="project" value="TreeGrafter"/>
</dbReference>
<keyword evidence="5" id="KW-0560">Oxidoreductase</keyword>
<dbReference type="EMBL" id="NEXV01000635">
    <property type="protein sequence ID" value="PIG80105.1"/>
    <property type="molecule type" value="Genomic_DNA"/>
</dbReference>
<dbReference type="PANTHER" id="PTHR42940:SF8">
    <property type="entry name" value="VACUOLAR PROTEIN SORTING-ASSOCIATED PROTEIN 11"/>
    <property type="match status" value="1"/>
</dbReference>
<dbReference type="InterPro" id="IPR036291">
    <property type="entry name" value="NAD(P)-bd_dom_sf"/>
</dbReference>
<proteinExistence type="inferred from homology"/>